<evidence type="ECO:0000256" key="1">
    <source>
        <dbReference type="SAM" id="MobiDB-lite"/>
    </source>
</evidence>
<feature type="region of interest" description="Disordered" evidence="1">
    <location>
        <begin position="514"/>
        <end position="553"/>
    </location>
</feature>
<feature type="region of interest" description="Disordered" evidence="1">
    <location>
        <begin position="390"/>
        <end position="426"/>
    </location>
</feature>
<name>A0ABD0L7E4_9CAEN</name>
<feature type="compositionally biased region" description="Polar residues" evidence="1">
    <location>
        <begin position="980"/>
        <end position="992"/>
    </location>
</feature>
<feature type="compositionally biased region" description="Polar residues" evidence="1">
    <location>
        <begin position="161"/>
        <end position="193"/>
    </location>
</feature>
<feature type="region of interest" description="Disordered" evidence="1">
    <location>
        <begin position="451"/>
        <end position="484"/>
    </location>
</feature>
<gene>
    <name evidence="2" type="ORF">BaRGS_00013608</name>
</gene>
<feature type="compositionally biased region" description="Polar residues" evidence="1">
    <location>
        <begin position="654"/>
        <end position="664"/>
    </location>
</feature>
<sequence length="1164" mass="123671">YKDAFMKAHPDYKWHSSEKVSQPAKMATRPTNARPPRSLSTSDFPTEGGIMPGQLADPDKMGGLNLLLMAGQHSLPGRDKSTTSSSMFERRMMSPDLTGANAALLQLAEMCSSELRSSQAGDTALRSAPPKKRARHWSYSEFGHASTADWANRSSANDWHLQALTNPSPNPAQSSKPPPVNQASATYTSQSETGFKRQDGEQKPETNPNPAYFFSSKPEFQQLNQKPSSLVPVPEEKKPAEDVPHGASADVSIPPKKKFTKLQETCKAEKSTASESSAEPQAGCLSDQNDNAIFTCGKLVVNHIIDRLFSANFASDQSAAAGSLSAVDIEKARKILTADITERDKSQGPASRDMGRLLSEVVHKPQNLVEKVIEEAYTMDLKQFKQLETAATAGSRQDSAETDTKPPALDQTHASEELSAQSPIKDWTVESTGSAVKVTSEVKLKDLTLPESTGVLKEEPHESMQDEDESFMQPVRKSQRRNRGQRYQELINEGIIQPSKERLAARRHELTTPYTVSSYHLGDEAGTEEDGERRHSLKRSISESDSISGDEKRYRTGDFDLEAEIATLPPCSLEQVTRRRASRKRSDSESSRKQGCPGSPTADDSCAPGKSQQNPGSPPKPAPLTGTESGSNIKSPVIVTTLPLVRDATVVTKGDSSTPSTNTVKPEPSVFFPSKPATTPTAAMTTLPSATMTTTALTTAMTTTPFTAAMTTTASSQNSGGGVLPWLDTTSVIAEAAQKIQQFKEDEKGRADQRLAAKNGEPFRSGGYTRKGCETQNAPKMASVSSEFTNLKELDDDTWIPCYIPKGESHAGTTLYAKHSERCVAGDSKGGSKTVGSSKTSQAAEKVLDASSGLRGKAPCVDLDKGANSSTDKRVRGLDSEGKIGGKAKKGQSCVEKKTLGEKSAEKTAAVSKGAAKLQQRKKPSGDSIGKRAKQQKVSCVALEAFPGNNGTDNGVTDGLSQGAKNETAGGKADSRISPHLSTSDTAASSKSCVEDATRVADNSDFSSSSQHICKTGTEGYASDLLGKAAFSENVSLTSPEDSVPSSREANMGVGLLSPVAISTASQPQRSETLISVVTSVPSTTLSAGYSSASLDFSTLTVVSSSALASCVDTSVSMTTTINTPSLDLDMMDSSDSTMETAVGGQMLCQSPIPGSPSVGVVHS</sequence>
<feature type="compositionally biased region" description="Polar residues" evidence="1">
    <location>
        <begin position="218"/>
        <end position="228"/>
    </location>
</feature>
<organism evidence="2 3">
    <name type="scientific">Batillaria attramentaria</name>
    <dbReference type="NCBI Taxonomy" id="370345"/>
    <lineage>
        <taxon>Eukaryota</taxon>
        <taxon>Metazoa</taxon>
        <taxon>Spiralia</taxon>
        <taxon>Lophotrochozoa</taxon>
        <taxon>Mollusca</taxon>
        <taxon>Gastropoda</taxon>
        <taxon>Caenogastropoda</taxon>
        <taxon>Sorbeoconcha</taxon>
        <taxon>Cerithioidea</taxon>
        <taxon>Batillariidae</taxon>
        <taxon>Batillaria</taxon>
    </lineage>
</organism>
<dbReference type="AlphaFoldDB" id="A0ABD0L7E4"/>
<feature type="compositionally biased region" description="Low complexity" evidence="1">
    <location>
        <begin position="831"/>
        <end position="841"/>
    </location>
</feature>
<feature type="region of interest" description="Disordered" evidence="1">
    <location>
        <begin position="859"/>
        <end position="934"/>
    </location>
</feature>
<dbReference type="EMBL" id="JACVVK020000077">
    <property type="protein sequence ID" value="KAK7495198.1"/>
    <property type="molecule type" value="Genomic_DNA"/>
</dbReference>
<feature type="compositionally biased region" description="Basic and acidic residues" evidence="1">
    <location>
        <begin position="895"/>
        <end position="906"/>
    </location>
</feature>
<evidence type="ECO:0000313" key="3">
    <source>
        <dbReference type="Proteomes" id="UP001519460"/>
    </source>
</evidence>
<feature type="region of interest" description="Disordered" evidence="1">
    <location>
        <begin position="826"/>
        <end position="846"/>
    </location>
</feature>
<feature type="region of interest" description="Disordered" evidence="1">
    <location>
        <begin position="652"/>
        <end position="682"/>
    </location>
</feature>
<reference evidence="2 3" key="1">
    <citation type="journal article" date="2023" name="Sci. Data">
        <title>Genome assembly of the Korean intertidal mud-creeper Batillaria attramentaria.</title>
        <authorList>
            <person name="Patra A.K."/>
            <person name="Ho P.T."/>
            <person name="Jun S."/>
            <person name="Lee S.J."/>
            <person name="Kim Y."/>
            <person name="Won Y.J."/>
        </authorList>
    </citation>
    <scope>NUCLEOTIDE SEQUENCE [LARGE SCALE GENOMIC DNA]</scope>
    <source>
        <strain evidence="2">Wonlab-2016</strain>
    </source>
</reference>
<feature type="non-terminal residue" evidence="2">
    <location>
        <position position="1"/>
    </location>
</feature>
<feature type="region of interest" description="Disordered" evidence="1">
    <location>
        <begin position="117"/>
        <end position="137"/>
    </location>
</feature>
<feature type="compositionally biased region" description="Basic and acidic residues" evidence="1">
    <location>
        <begin position="234"/>
        <end position="244"/>
    </location>
</feature>
<comment type="caution">
    <text evidence="2">The sequence shown here is derived from an EMBL/GenBank/DDBJ whole genome shotgun (WGS) entry which is preliminary data.</text>
</comment>
<feature type="region of interest" description="Disordered" evidence="1">
    <location>
        <begin position="951"/>
        <end position="992"/>
    </location>
</feature>
<dbReference type="Proteomes" id="UP001519460">
    <property type="component" value="Unassembled WGS sequence"/>
</dbReference>
<feature type="region of interest" description="Disordered" evidence="1">
    <location>
        <begin position="572"/>
        <end position="635"/>
    </location>
</feature>
<feature type="compositionally biased region" description="Basic and acidic residues" evidence="1">
    <location>
        <begin position="871"/>
        <end position="884"/>
    </location>
</feature>
<feature type="compositionally biased region" description="Basic and acidic residues" evidence="1">
    <location>
        <begin position="194"/>
        <end position="204"/>
    </location>
</feature>
<feature type="region of interest" description="Disordered" evidence="1">
    <location>
        <begin position="744"/>
        <end position="774"/>
    </location>
</feature>
<keyword evidence="3" id="KW-1185">Reference proteome</keyword>
<feature type="region of interest" description="Disordered" evidence="1">
    <location>
        <begin position="1"/>
        <end position="47"/>
    </location>
</feature>
<feature type="region of interest" description="Disordered" evidence="1">
    <location>
        <begin position="161"/>
        <end position="253"/>
    </location>
</feature>
<feature type="compositionally biased region" description="Basic and acidic residues" evidence="1">
    <location>
        <begin position="1"/>
        <end position="18"/>
    </location>
</feature>
<proteinExistence type="predicted"/>
<protein>
    <submittedName>
        <fullName evidence="2">Uncharacterized protein</fullName>
    </submittedName>
</protein>
<accession>A0ABD0L7E4</accession>
<evidence type="ECO:0000313" key="2">
    <source>
        <dbReference type="EMBL" id="KAK7495198.1"/>
    </source>
</evidence>
<feature type="compositionally biased region" description="Basic and acidic residues" evidence="1">
    <location>
        <begin position="744"/>
        <end position="755"/>
    </location>
</feature>